<dbReference type="EMBL" id="RQTK01000771">
    <property type="protein sequence ID" value="RUS75108.1"/>
    <property type="molecule type" value="Genomic_DNA"/>
</dbReference>
<accession>A0A433T0N5</accession>
<feature type="region of interest" description="Disordered" evidence="5">
    <location>
        <begin position="56"/>
        <end position="179"/>
    </location>
</feature>
<feature type="compositionally biased region" description="Low complexity" evidence="5">
    <location>
        <begin position="112"/>
        <end position="127"/>
    </location>
</feature>
<dbReference type="GO" id="GO:0005634">
    <property type="term" value="C:nucleus"/>
    <property type="evidence" value="ECO:0007669"/>
    <property type="project" value="UniProtKB-SubCell"/>
</dbReference>
<evidence type="ECO:0000256" key="1">
    <source>
        <dbReference type="ARBA" id="ARBA00004123"/>
    </source>
</evidence>
<dbReference type="PANTHER" id="PTHR15950:SF15">
    <property type="entry name" value="PROTEIN VESTIGIAL"/>
    <property type="match status" value="1"/>
</dbReference>
<feature type="compositionally biased region" description="Polar residues" evidence="5">
    <location>
        <begin position="56"/>
        <end position="68"/>
    </location>
</feature>
<evidence type="ECO:0000256" key="4">
    <source>
        <dbReference type="ARBA" id="ARBA00023242"/>
    </source>
</evidence>
<organism evidence="6 7">
    <name type="scientific">Elysia chlorotica</name>
    <name type="common">Eastern emerald elysia</name>
    <name type="synonym">Sea slug</name>
    <dbReference type="NCBI Taxonomy" id="188477"/>
    <lineage>
        <taxon>Eukaryota</taxon>
        <taxon>Metazoa</taxon>
        <taxon>Spiralia</taxon>
        <taxon>Lophotrochozoa</taxon>
        <taxon>Mollusca</taxon>
        <taxon>Gastropoda</taxon>
        <taxon>Heterobranchia</taxon>
        <taxon>Euthyneura</taxon>
        <taxon>Panpulmonata</taxon>
        <taxon>Sacoglossa</taxon>
        <taxon>Placobranchoidea</taxon>
        <taxon>Plakobranchidae</taxon>
        <taxon>Elysia</taxon>
    </lineage>
</organism>
<dbReference type="PANTHER" id="PTHR15950">
    <property type="entry name" value="TRANSCRIPTION COFACTOR VESTIGIAL-LIKE PROTEIN"/>
    <property type="match status" value="1"/>
</dbReference>
<comment type="subcellular location">
    <subcellularLocation>
        <location evidence="1">Nucleus</location>
    </subcellularLocation>
</comment>
<proteinExistence type="predicted"/>
<feature type="compositionally biased region" description="Low complexity" evidence="5">
    <location>
        <begin position="69"/>
        <end position="99"/>
    </location>
</feature>
<evidence type="ECO:0000256" key="3">
    <source>
        <dbReference type="ARBA" id="ARBA00023163"/>
    </source>
</evidence>
<keyword evidence="4" id="KW-0539">Nucleus</keyword>
<comment type="caution">
    <text evidence="6">The sequence shown here is derived from an EMBL/GenBank/DDBJ whole genome shotgun (WGS) entry which is preliminary data.</text>
</comment>
<evidence type="ECO:0008006" key="8">
    <source>
        <dbReference type="Google" id="ProtNLM"/>
    </source>
</evidence>
<keyword evidence="3" id="KW-0804">Transcription</keyword>
<evidence type="ECO:0000256" key="2">
    <source>
        <dbReference type="ARBA" id="ARBA00023015"/>
    </source>
</evidence>
<dbReference type="OrthoDB" id="6160961at2759"/>
<feature type="compositionally biased region" description="Low complexity" evidence="5">
    <location>
        <begin position="138"/>
        <end position="154"/>
    </location>
</feature>
<dbReference type="GO" id="GO:0006355">
    <property type="term" value="P:regulation of DNA-templated transcription"/>
    <property type="evidence" value="ECO:0007669"/>
    <property type="project" value="InterPro"/>
</dbReference>
<evidence type="ECO:0000313" key="7">
    <source>
        <dbReference type="Proteomes" id="UP000271974"/>
    </source>
</evidence>
<keyword evidence="2" id="KW-0805">Transcription regulation</keyword>
<sequence>MTCVGVMYQPPGFPGAGFQAYPREPCSLDFSIRHSQTFAKLQEPLDLGTSSFAPVATTSTSHDNNNLKPSTATKAVSSPSSSTAFASPAPAFPSKTSPTVFPQQVYREPTRSASPSLLSSSISSPPSDAFAHHHHHNNSSNNYNNSSSNLYNLHHPQHAHQHLQQNPEKHHRSRQTKCENDIHSAHEGDQKLGPVRTDYLGINCVLNTFFTGDVRTAVDDHFTKSMDNQSRQQRSSQDGTKSIESLPMSERDLPPSFWNSSYYQLHHAYNYHHHHHSFFDQSSISANNYSYHHHPFHSLGASASSSFGASSNLNIGHAQNSDTHILPGGGTGCSSSSTGVGAGLISGLGSSNDLSPFQGHMSHPYLSPALQGLSNLQSAATSDPWSAYCNSFTSPAAAAAASVPYPHRPVPYDFSSYPSTRRFGQKYSSFLMQPSAMRSTHLGTVAGHCDVSKPSDFSSSSRSRYSDPRLGADYSSSHHGSFTAIDATSLQDAPAKDLYWF</sequence>
<dbReference type="InterPro" id="IPR011520">
    <property type="entry name" value="Vg_fam"/>
</dbReference>
<dbReference type="AlphaFoldDB" id="A0A433T0N5"/>
<gene>
    <name evidence="6" type="ORF">EGW08_017139</name>
</gene>
<dbReference type="Proteomes" id="UP000271974">
    <property type="component" value="Unassembled WGS sequence"/>
</dbReference>
<name>A0A433T0N5_ELYCH</name>
<protein>
    <recommendedName>
        <fullName evidence="8">Transcription cofactor vestigial-like protein 2</fullName>
    </recommendedName>
</protein>
<evidence type="ECO:0000256" key="5">
    <source>
        <dbReference type="SAM" id="MobiDB-lite"/>
    </source>
</evidence>
<evidence type="ECO:0000313" key="6">
    <source>
        <dbReference type="EMBL" id="RUS75108.1"/>
    </source>
</evidence>
<reference evidence="6 7" key="1">
    <citation type="submission" date="2019-01" db="EMBL/GenBank/DDBJ databases">
        <title>A draft genome assembly of the solar-powered sea slug Elysia chlorotica.</title>
        <authorList>
            <person name="Cai H."/>
            <person name="Li Q."/>
            <person name="Fang X."/>
            <person name="Li J."/>
            <person name="Curtis N.E."/>
            <person name="Altenburger A."/>
            <person name="Shibata T."/>
            <person name="Feng M."/>
            <person name="Maeda T."/>
            <person name="Schwartz J.A."/>
            <person name="Shigenobu S."/>
            <person name="Lundholm N."/>
            <person name="Nishiyama T."/>
            <person name="Yang H."/>
            <person name="Hasebe M."/>
            <person name="Li S."/>
            <person name="Pierce S.K."/>
            <person name="Wang J."/>
        </authorList>
    </citation>
    <scope>NUCLEOTIDE SEQUENCE [LARGE SCALE GENOMIC DNA]</scope>
    <source>
        <strain evidence="6">EC2010</strain>
        <tissue evidence="6">Whole organism of an adult</tissue>
    </source>
</reference>
<feature type="region of interest" description="Disordered" evidence="5">
    <location>
        <begin position="224"/>
        <end position="250"/>
    </location>
</feature>
<keyword evidence="7" id="KW-1185">Reference proteome</keyword>